<accession>A0ABY6K0X6</accession>
<dbReference type="Proteomes" id="UP001235939">
    <property type="component" value="Chromosome 01"/>
</dbReference>
<evidence type="ECO:0000313" key="2">
    <source>
        <dbReference type="Proteomes" id="UP001235939"/>
    </source>
</evidence>
<proteinExistence type="predicted"/>
<organism evidence="1 2">
    <name type="scientific">Cordylochernes scorpioides</name>
    <dbReference type="NCBI Taxonomy" id="51811"/>
    <lineage>
        <taxon>Eukaryota</taxon>
        <taxon>Metazoa</taxon>
        <taxon>Ecdysozoa</taxon>
        <taxon>Arthropoda</taxon>
        <taxon>Chelicerata</taxon>
        <taxon>Arachnida</taxon>
        <taxon>Pseudoscorpiones</taxon>
        <taxon>Cheliferoidea</taxon>
        <taxon>Chernetidae</taxon>
        <taxon>Cordylochernes</taxon>
    </lineage>
</organism>
<protein>
    <submittedName>
        <fullName evidence="1">UBASH3B</fullName>
    </submittedName>
</protein>
<sequence>MHSTLLWLLTHVSDPTLDDPMPREYILYLCPMGPLLDQLNDFFHDSYIQCGRNAAHNYLPHLTLCSFFQVGPVEMVVTMPQLLYLSMALLHERAPPGFSPLYQLIILLLEETKEDVLQAPDESVPHLMRALQHVADKLIPEFPEKLDLDPLFVSSTFLGLFLTPRHNDALKRLAVLFMREVSDYKNLCHGEMWRDHQELMLHVAVVSEMGALDVLGTCFPWCSSSSYPALAKGGRRIQVEPYLKGLHITLASHFPPEHLQTLEDLARGIDATVPAQWELRLYSRDPRIKGNQV</sequence>
<gene>
    <name evidence="1" type="ORF">LAZ67_1007706</name>
</gene>
<reference evidence="1 2" key="1">
    <citation type="submission" date="2022-01" db="EMBL/GenBank/DDBJ databases">
        <title>A chromosomal length assembly of Cordylochernes scorpioides.</title>
        <authorList>
            <person name="Zeh D."/>
            <person name="Zeh J."/>
        </authorList>
    </citation>
    <scope>NUCLEOTIDE SEQUENCE [LARGE SCALE GENOMIC DNA]</scope>
    <source>
        <strain evidence="1">IN4F17</strain>
        <tissue evidence="1">Whole Body</tissue>
    </source>
</reference>
<name>A0ABY6K0X6_9ARAC</name>
<evidence type="ECO:0000313" key="1">
    <source>
        <dbReference type="EMBL" id="UYV62063.1"/>
    </source>
</evidence>
<keyword evidence="2" id="KW-1185">Reference proteome</keyword>
<dbReference type="EMBL" id="CP092863">
    <property type="protein sequence ID" value="UYV62063.1"/>
    <property type="molecule type" value="Genomic_DNA"/>
</dbReference>